<dbReference type="EMBL" id="BARU01022813">
    <property type="protein sequence ID" value="GAH47650.1"/>
    <property type="molecule type" value="Genomic_DNA"/>
</dbReference>
<proteinExistence type="predicted"/>
<dbReference type="AlphaFoldDB" id="X1GS13"/>
<name>X1GS13_9ZZZZ</name>
<evidence type="ECO:0000313" key="1">
    <source>
        <dbReference type="EMBL" id="GAH47650.1"/>
    </source>
</evidence>
<reference evidence="1" key="1">
    <citation type="journal article" date="2014" name="Front. Microbiol.">
        <title>High frequency of phylogenetically diverse reductive dehalogenase-homologous genes in deep subseafloor sedimentary metagenomes.</title>
        <authorList>
            <person name="Kawai M."/>
            <person name="Futagami T."/>
            <person name="Toyoda A."/>
            <person name="Takaki Y."/>
            <person name="Nishi S."/>
            <person name="Hori S."/>
            <person name="Arai W."/>
            <person name="Tsubouchi T."/>
            <person name="Morono Y."/>
            <person name="Uchiyama I."/>
            <person name="Ito T."/>
            <person name="Fujiyama A."/>
            <person name="Inagaki F."/>
            <person name="Takami H."/>
        </authorList>
    </citation>
    <scope>NUCLEOTIDE SEQUENCE</scope>
    <source>
        <strain evidence="1">Expedition CK06-06</strain>
    </source>
</reference>
<gene>
    <name evidence="1" type="ORF">S03H2_37110</name>
</gene>
<comment type="caution">
    <text evidence="1">The sequence shown here is derived from an EMBL/GenBank/DDBJ whole genome shotgun (WGS) entry which is preliminary data.</text>
</comment>
<sequence length="38" mass="4341">MESKEFSWKWITASELLSHGASELCHILLCCHGNNCYV</sequence>
<organism evidence="1">
    <name type="scientific">marine sediment metagenome</name>
    <dbReference type="NCBI Taxonomy" id="412755"/>
    <lineage>
        <taxon>unclassified sequences</taxon>
        <taxon>metagenomes</taxon>
        <taxon>ecological metagenomes</taxon>
    </lineage>
</organism>
<protein>
    <submittedName>
        <fullName evidence="1">Uncharacterized protein</fullName>
    </submittedName>
</protein>
<accession>X1GS13</accession>
<feature type="non-terminal residue" evidence="1">
    <location>
        <position position="38"/>
    </location>
</feature>